<sequence>MLAGPYRAWAAGDADAMVADYTPDATAILPGSRRLGRDAIRDSMAHGFAGPLRGTSTWNEHVSVRFLGRDAAVVVSESAILPDGATTAPESGGVNATWVLERKDGSWKIAAYHNSPVLVPARV</sequence>
<evidence type="ECO:0000259" key="1">
    <source>
        <dbReference type="Pfam" id="PF13474"/>
    </source>
</evidence>
<dbReference type="InterPro" id="IPR037401">
    <property type="entry name" value="SnoaL-like"/>
</dbReference>
<organism evidence="2 3">
    <name type="scientific">Luteimicrobium album</name>
    <dbReference type="NCBI Taxonomy" id="1054550"/>
    <lineage>
        <taxon>Bacteria</taxon>
        <taxon>Bacillati</taxon>
        <taxon>Actinomycetota</taxon>
        <taxon>Actinomycetes</taxon>
        <taxon>Micrococcales</taxon>
        <taxon>Luteimicrobium</taxon>
    </lineage>
</organism>
<protein>
    <recommendedName>
        <fullName evidence="1">SnoaL-like domain-containing protein</fullName>
    </recommendedName>
</protein>
<proteinExistence type="predicted"/>
<dbReference type="Gene3D" id="3.10.450.50">
    <property type="match status" value="1"/>
</dbReference>
<dbReference type="Proteomes" id="UP001157091">
    <property type="component" value="Unassembled WGS sequence"/>
</dbReference>
<dbReference type="RefSeq" id="WP_431310235.1">
    <property type="nucleotide sequence ID" value="NZ_BSUK01000001.1"/>
</dbReference>
<dbReference type="NCBIfam" id="TIGR02246">
    <property type="entry name" value="SgcJ/EcaC family oxidoreductase"/>
    <property type="match status" value="1"/>
</dbReference>
<reference evidence="3" key="1">
    <citation type="journal article" date="2019" name="Int. J. Syst. Evol. Microbiol.">
        <title>The Global Catalogue of Microorganisms (GCM) 10K type strain sequencing project: providing services to taxonomists for standard genome sequencing and annotation.</title>
        <authorList>
            <consortium name="The Broad Institute Genomics Platform"/>
            <consortium name="The Broad Institute Genome Sequencing Center for Infectious Disease"/>
            <person name="Wu L."/>
            <person name="Ma J."/>
        </authorList>
    </citation>
    <scope>NUCLEOTIDE SEQUENCE [LARGE SCALE GENOMIC DNA]</scope>
    <source>
        <strain evidence="3">NBRC 106348</strain>
    </source>
</reference>
<name>A0ABQ6I0G7_9MICO</name>
<accession>A0ABQ6I0G7</accession>
<evidence type="ECO:0000313" key="3">
    <source>
        <dbReference type="Proteomes" id="UP001157091"/>
    </source>
</evidence>
<keyword evidence="3" id="KW-1185">Reference proteome</keyword>
<dbReference type="CDD" id="cd00531">
    <property type="entry name" value="NTF2_like"/>
    <property type="match status" value="1"/>
</dbReference>
<feature type="domain" description="SnoaL-like" evidence="1">
    <location>
        <begin position="6"/>
        <end position="117"/>
    </location>
</feature>
<evidence type="ECO:0000313" key="2">
    <source>
        <dbReference type="EMBL" id="GMA23459.1"/>
    </source>
</evidence>
<comment type="caution">
    <text evidence="2">The sequence shown here is derived from an EMBL/GenBank/DDBJ whole genome shotgun (WGS) entry which is preliminary data.</text>
</comment>
<dbReference type="InterPro" id="IPR032710">
    <property type="entry name" value="NTF2-like_dom_sf"/>
</dbReference>
<gene>
    <name evidence="2" type="ORF">GCM10025864_12180</name>
</gene>
<dbReference type="SUPFAM" id="SSF54427">
    <property type="entry name" value="NTF2-like"/>
    <property type="match status" value="1"/>
</dbReference>
<dbReference type="InterPro" id="IPR011944">
    <property type="entry name" value="Steroid_delta5-4_isomerase"/>
</dbReference>
<dbReference type="EMBL" id="BSUK01000001">
    <property type="protein sequence ID" value="GMA23459.1"/>
    <property type="molecule type" value="Genomic_DNA"/>
</dbReference>
<dbReference type="Pfam" id="PF13474">
    <property type="entry name" value="SnoaL_3"/>
    <property type="match status" value="1"/>
</dbReference>